<organism evidence="2 3">
    <name type="scientific">Stylonychia lemnae</name>
    <name type="common">Ciliate</name>
    <dbReference type="NCBI Taxonomy" id="5949"/>
    <lineage>
        <taxon>Eukaryota</taxon>
        <taxon>Sar</taxon>
        <taxon>Alveolata</taxon>
        <taxon>Ciliophora</taxon>
        <taxon>Intramacronucleata</taxon>
        <taxon>Spirotrichea</taxon>
        <taxon>Stichotrichia</taxon>
        <taxon>Sporadotrichida</taxon>
        <taxon>Oxytrichidae</taxon>
        <taxon>Stylonychinae</taxon>
        <taxon>Stylonychia</taxon>
    </lineage>
</organism>
<dbReference type="OrthoDB" id="297234at2759"/>
<feature type="transmembrane region" description="Helical" evidence="1">
    <location>
        <begin position="32"/>
        <end position="53"/>
    </location>
</feature>
<dbReference type="GO" id="GO:0005634">
    <property type="term" value="C:nucleus"/>
    <property type="evidence" value="ECO:0007669"/>
    <property type="project" value="TreeGrafter"/>
</dbReference>
<evidence type="ECO:0000256" key="1">
    <source>
        <dbReference type="SAM" id="Phobius"/>
    </source>
</evidence>
<keyword evidence="1" id="KW-0812">Transmembrane</keyword>
<dbReference type="InParanoid" id="A0A078AY51"/>
<dbReference type="PANTHER" id="PTHR31398:SF0">
    <property type="entry name" value="MEIOTIC NUCLEAR DIVISION PROTEIN 1 HOMOLOG"/>
    <property type="match status" value="1"/>
</dbReference>
<keyword evidence="1" id="KW-0472">Membrane</keyword>
<dbReference type="GO" id="GO:0007131">
    <property type="term" value="P:reciprocal meiotic recombination"/>
    <property type="evidence" value="ECO:0007669"/>
    <property type="project" value="TreeGrafter"/>
</dbReference>
<evidence type="ECO:0000313" key="2">
    <source>
        <dbReference type="EMBL" id="CDW87094.1"/>
    </source>
</evidence>
<dbReference type="Proteomes" id="UP000039865">
    <property type="component" value="Unassembled WGS sequence"/>
</dbReference>
<name>A0A078AY51_STYLE</name>
<dbReference type="AlphaFoldDB" id="A0A078AY51"/>
<evidence type="ECO:0008006" key="4">
    <source>
        <dbReference type="Google" id="ProtNLM"/>
    </source>
</evidence>
<sequence>MLFKLLRKLKWIDLYGHQPKLLYNGVESKQTLLGAIFTILSVGILLLYAGFLAQDIANQKSTIKSIISYGDFRNKSLQVSKDSYEWAVAIETPLYWETQNETQNIYQYLSLYVLGNDPVKNEDIKLIPCQDYRFFNETLSKISIYVTDCDQAFLDEFYTGSYCEEDEEKLDEVIQNSYLKFIYSSRYFDVEEFNQNPIKTFIESKSFYINKSNLRINTFSLFLNVAQGSNSILHESLDQFRYEYIQSTVESYTNIDREEGDNYIEARITLQNTININDRKTYNLLQLLSATGGLIGMLTNLVRVTIRPFQQFSLDKSIIRRRYLIDKNSDVGNSENMNNTQNSDIKMNPPLIERSMQLETLIHLLRQKQRFKLQIEAFQTCEKENHRIIRCLVLIQMLKGLKNNQEKAVFLKTQKTYPLLSRKFDHTLNKGGSQQ</sequence>
<dbReference type="EMBL" id="CCKQ01015273">
    <property type="protein sequence ID" value="CDW87094.1"/>
    <property type="molecule type" value="Genomic_DNA"/>
</dbReference>
<evidence type="ECO:0000313" key="3">
    <source>
        <dbReference type="Proteomes" id="UP000039865"/>
    </source>
</evidence>
<keyword evidence="3" id="KW-1185">Reference proteome</keyword>
<keyword evidence="1" id="KW-1133">Transmembrane helix</keyword>
<protein>
    <recommendedName>
        <fullName evidence="4">Transmembrane protein</fullName>
    </recommendedName>
</protein>
<reference evidence="2 3" key="1">
    <citation type="submission" date="2014-06" db="EMBL/GenBank/DDBJ databases">
        <authorList>
            <person name="Swart Estienne"/>
        </authorList>
    </citation>
    <scope>NUCLEOTIDE SEQUENCE [LARGE SCALE GENOMIC DNA]</scope>
    <source>
        <strain evidence="2 3">130c</strain>
    </source>
</reference>
<dbReference type="PANTHER" id="PTHR31398">
    <property type="entry name" value="MEIOTIC NUCLEAR DIVISION PROTEIN 1 HOMOLOG"/>
    <property type="match status" value="1"/>
</dbReference>
<proteinExistence type="predicted"/>
<accession>A0A078AY51</accession>
<gene>
    <name evidence="2" type="primary">Contig18682.g19843</name>
    <name evidence="2" type="ORF">STYLEM_16196</name>
</gene>